<reference evidence="8" key="1">
    <citation type="submission" date="2021-03" db="EMBL/GenBank/DDBJ databases">
        <authorList>
            <person name="Tagirdzhanova G."/>
        </authorList>
    </citation>
    <scope>NUCLEOTIDE SEQUENCE</scope>
</reference>
<dbReference type="GO" id="GO:0005737">
    <property type="term" value="C:cytoplasm"/>
    <property type="evidence" value="ECO:0007669"/>
    <property type="project" value="TreeGrafter"/>
</dbReference>
<dbReference type="Pfam" id="PF00076">
    <property type="entry name" value="RRM_1"/>
    <property type="match status" value="1"/>
</dbReference>
<feature type="compositionally biased region" description="Polar residues" evidence="6">
    <location>
        <begin position="499"/>
        <end position="515"/>
    </location>
</feature>
<feature type="region of interest" description="Disordered" evidence="6">
    <location>
        <begin position="213"/>
        <end position="419"/>
    </location>
</feature>
<dbReference type="GO" id="GO:0045727">
    <property type="term" value="P:positive regulation of translation"/>
    <property type="evidence" value="ECO:0007669"/>
    <property type="project" value="TreeGrafter"/>
</dbReference>
<comment type="similarity">
    <text evidence="2">Belongs to the RENT3 family.</text>
</comment>
<evidence type="ECO:0000256" key="3">
    <source>
        <dbReference type="ARBA" id="ARBA00023161"/>
    </source>
</evidence>
<feature type="compositionally biased region" description="Polar residues" evidence="6">
    <location>
        <begin position="393"/>
        <end position="403"/>
    </location>
</feature>
<dbReference type="Pfam" id="PF03467">
    <property type="entry name" value="Smg4_UPF3"/>
    <property type="match status" value="1"/>
</dbReference>
<evidence type="ECO:0000259" key="7">
    <source>
        <dbReference type="PROSITE" id="PS50102"/>
    </source>
</evidence>
<dbReference type="SUPFAM" id="SSF54928">
    <property type="entry name" value="RNA-binding domain, RBD"/>
    <property type="match status" value="2"/>
</dbReference>
<dbReference type="InterPro" id="IPR005120">
    <property type="entry name" value="UPF3_dom"/>
</dbReference>
<evidence type="ECO:0000256" key="4">
    <source>
        <dbReference type="ARBA" id="ARBA00023242"/>
    </source>
</evidence>
<feature type="region of interest" description="Disordered" evidence="6">
    <location>
        <begin position="499"/>
        <end position="556"/>
    </location>
</feature>
<dbReference type="SMART" id="SM00360">
    <property type="entry name" value="RRM"/>
    <property type="match status" value="1"/>
</dbReference>
<evidence type="ECO:0000256" key="6">
    <source>
        <dbReference type="SAM" id="MobiDB-lite"/>
    </source>
</evidence>
<feature type="domain" description="RRM" evidence="7">
    <location>
        <begin position="421"/>
        <end position="487"/>
    </location>
</feature>
<feature type="compositionally biased region" description="Low complexity" evidence="6">
    <location>
        <begin position="364"/>
        <end position="392"/>
    </location>
</feature>
<keyword evidence="4" id="KW-0539">Nucleus</keyword>
<dbReference type="AlphaFoldDB" id="A0A8H3EE31"/>
<evidence type="ECO:0000256" key="2">
    <source>
        <dbReference type="ARBA" id="ARBA00005991"/>
    </source>
</evidence>
<dbReference type="EMBL" id="CAJPDQ010000001">
    <property type="protein sequence ID" value="CAF9903483.1"/>
    <property type="molecule type" value="Genomic_DNA"/>
</dbReference>
<dbReference type="InterPro" id="IPR039722">
    <property type="entry name" value="Upf3"/>
</dbReference>
<dbReference type="Proteomes" id="UP000664169">
    <property type="component" value="Unassembled WGS sequence"/>
</dbReference>
<evidence type="ECO:0000256" key="1">
    <source>
        <dbReference type="ARBA" id="ARBA00004123"/>
    </source>
</evidence>
<evidence type="ECO:0000313" key="8">
    <source>
        <dbReference type="EMBL" id="CAF9903483.1"/>
    </source>
</evidence>
<evidence type="ECO:0000256" key="5">
    <source>
        <dbReference type="PROSITE-ProRule" id="PRU00176"/>
    </source>
</evidence>
<keyword evidence="3" id="KW-0866">Nonsense-mediated mRNA decay</keyword>
<dbReference type="CDD" id="cd12455">
    <property type="entry name" value="RRM_like_Smg4_UPF3"/>
    <property type="match status" value="1"/>
</dbReference>
<dbReference type="PANTHER" id="PTHR13112">
    <property type="entry name" value="UPF3 REGULATOR OF NONSENSE TRANSCRIPTS-LIKE PROTEIN"/>
    <property type="match status" value="1"/>
</dbReference>
<evidence type="ECO:0000313" key="9">
    <source>
        <dbReference type="Proteomes" id="UP000664169"/>
    </source>
</evidence>
<comment type="caution">
    <text evidence="8">The sequence shown here is derived from an EMBL/GenBank/DDBJ whole genome shotgun (WGS) entry which is preliminary data.</text>
</comment>
<feature type="compositionally biased region" description="Basic and acidic residues" evidence="6">
    <location>
        <begin position="252"/>
        <end position="266"/>
    </location>
</feature>
<feature type="compositionally biased region" description="Low complexity" evidence="6">
    <location>
        <begin position="541"/>
        <end position="556"/>
    </location>
</feature>
<dbReference type="OrthoDB" id="18087at2759"/>
<feature type="compositionally biased region" description="Low complexity" evidence="6">
    <location>
        <begin position="348"/>
        <end position="357"/>
    </location>
</feature>
<protein>
    <recommendedName>
        <fullName evidence="7">RRM domain-containing protein</fullName>
    </recommendedName>
</protein>
<proteinExistence type="inferred from homology"/>
<keyword evidence="9" id="KW-1185">Reference proteome</keyword>
<dbReference type="InterPro" id="IPR012677">
    <property type="entry name" value="Nucleotide-bd_a/b_plait_sf"/>
</dbReference>
<dbReference type="PROSITE" id="PS50102">
    <property type="entry name" value="RRM"/>
    <property type="match status" value="1"/>
</dbReference>
<dbReference type="CDD" id="cd00590">
    <property type="entry name" value="RRM_SF"/>
    <property type="match status" value="1"/>
</dbReference>
<feature type="compositionally biased region" description="Basic and acidic residues" evidence="6">
    <location>
        <begin position="213"/>
        <end position="241"/>
    </location>
</feature>
<dbReference type="GO" id="GO:0005730">
    <property type="term" value="C:nucleolus"/>
    <property type="evidence" value="ECO:0007669"/>
    <property type="project" value="TreeGrafter"/>
</dbReference>
<dbReference type="InterPro" id="IPR000504">
    <property type="entry name" value="RRM_dom"/>
</dbReference>
<dbReference type="Gene3D" id="3.30.70.330">
    <property type="match status" value="2"/>
</dbReference>
<keyword evidence="5" id="KW-0694">RNA-binding</keyword>
<gene>
    <name evidence="8" type="ORF">GOMPHAMPRED_000299</name>
</gene>
<dbReference type="PANTHER" id="PTHR13112:SF0">
    <property type="entry name" value="FI21285P1"/>
    <property type="match status" value="1"/>
</dbReference>
<sequence length="556" mass="59015">MAALAPPRQISIIKPTIASRQSGVLPASNVANTNRNSAAQQKGRDVKLKVVVRRLAPGLTEEEFRQALGEEWLSGGRKVDWTSYEQGKVSKDGAKPSRPSRAYFHLTGAQHLRLLADKIRSTQFIDSKGTFNDAVLLGPPVLVTTPFSRVPPKARSDGRQGTIDQDPEFIDFLASLTTPVARPANIDAIADKEKLMDAKMITPLVQYIKDKKANKGKEAKAQKHGRQESKDNPAKSEDKKIVPKNTKGKAPSTDKKVTVLAKAEKIKQKRSTKAVEQSILPPPVTAAQESPAVPLVTQGSVATQPKPERRRERGNASIAAQILQRDLGLVDGGSGRRKRNIEASANNPSPQVAVSPVATPPTPVASASTPSALPSSVPSSVPAQAPTAPATTRKAQSQNNLVQQRRPAPTKPSSVVSSTATQAFLKHANPSQGVTEPLLEEAFRAFGNVVKVEIDKKKGFAYIDFAEPTGLQKAIASSPVKVGQGQVVVLERKVGAVLQNRNARGPQETTGQAPPNNRGGRGGGRGRGGKNSANQSKPPNVVASNATAPTPVTAPT</sequence>
<organism evidence="8 9">
    <name type="scientific">Gomphillus americanus</name>
    <dbReference type="NCBI Taxonomy" id="1940652"/>
    <lineage>
        <taxon>Eukaryota</taxon>
        <taxon>Fungi</taxon>
        <taxon>Dikarya</taxon>
        <taxon>Ascomycota</taxon>
        <taxon>Pezizomycotina</taxon>
        <taxon>Lecanoromycetes</taxon>
        <taxon>OSLEUM clade</taxon>
        <taxon>Ostropomycetidae</taxon>
        <taxon>Ostropales</taxon>
        <taxon>Graphidaceae</taxon>
        <taxon>Gomphilloideae</taxon>
        <taxon>Gomphillus</taxon>
    </lineage>
</organism>
<dbReference type="InterPro" id="IPR035979">
    <property type="entry name" value="RBD_domain_sf"/>
</dbReference>
<accession>A0A8H3EE31</accession>
<dbReference type="GO" id="GO:0000184">
    <property type="term" value="P:nuclear-transcribed mRNA catabolic process, nonsense-mediated decay"/>
    <property type="evidence" value="ECO:0007669"/>
    <property type="project" value="UniProtKB-KW"/>
</dbReference>
<name>A0A8H3EE31_9LECA</name>
<dbReference type="GO" id="GO:0003729">
    <property type="term" value="F:mRNA binding"/>
    <property type="evidence" value="ECO:0007669"/>
    <property type="project" value="TreeGrafter"/>
</dbReference>
<comment type="subcellular location">
    <subcellularLocation>
        <location evidence="1">Nucleus</location>
    </subcellularLocation>
</comment>